<proteinExistence type="predicted"/>
<sequence>MEARLHHCYQFLVGADCELLHVSPSLQISIYYRHRLSKSASTAATAIANKEKCSIDEQESVWLESVDASPSQEQSILRWIMGDVDDPSIGNLNKVLQIDSGPPMVANFEFNGGFGVVDQTFGANSVGQFGANFISPVPTYMHNLNFSMNRSGNPSSNLPNNLFPSLPNNVGAISLQPCSIFDSADVK</sequence>
<gene>
    <name evidence="1" type="ORF">Fot_47712</name>
</gene>
<organism evidence="1 2">
    <name type="scientific">Forsythia ovata</name>
    <dbReference type="NCBI Taxonomy" id="205694"/>
    <lineage>
        <taxon>Eukaryota</taxon>
        <taxon>Viridiplantae</taxon>
        <taxon>Streptophyta</taxon>
        <taxon>Embryophyta</taxon>
        <taxon>Tracheophyta</taxon>
        <taxon>Spermatophyta</taxon>
        <taxon>Magnoliopsida</taxon>
        <taxon>eudicotyledons</taxon>
        <taxon>Gunneridae</taxon>
        <taxon>Pentapetalae</taxon>
        <taxon>asterids</taxon>
        <taxon>lamiids</taxon>
        <taxon>Lamiales</taxon>
        <taxon>Oleaceae</taxon>
        <taxon>Forsythieae</taxon>
        <taxon>Forsythia</taxon>
    </lineage>
</organism>
<comment type="caution">
    <text evidence="1">The sequence shown here is derived from an EMBL/GenBank/DDBJ whole genome shotgun (WGS) entry which is preliminary data.</text>
</comment>
<name>A0ABD1QR50_9LAMI</name>
<reference evidence="2" key="1">
    <citation type="submission" date="2024-07" db="EMBL/GenBank/DDBJ databases">
        <title>Two chromosome-level genome assemblies of Korean endemic species Abeliophyllum distichum and Forsythia ovata (Oleaceae).</title>
        <authorList>
            <person name="Jang H."/>
        </authorList>
    </citation>
    <scope>NUCLEOTIDE SEQUENCE [LARGE SCALE GENOMIC DNA]</scope>
</reference>
<dbReference type="EMBL" id="JBFOLJ010000014">
    <property type="protein sequence ID" value="KAL2478698.1"/>
    <property type="molecule type" value="Genomic_DNA"/>
</dbReference>
<keyword evidence="2" id="KW-1185">Reference proteome</keyword>
<protein>
    <submittedName>
        <fullName evidence="1">Scarecrow-like protein 22</fullName>
    </submittedName>
</protein>
<dbReference type="AlphaFoldDB" id="A0ABD1QR50"/>
<accession>A0ABD1QR50</accession>
<evidence type="ECO:0000313" key="1">
    <source>
        <dbReference type="EMBL" id="KAL2478698.1"/>
    </source>
</evidence>
<evidence type="ECO:0000313" key="2">
    <source>
        <dbReference type="Proteomes" id="UP001604277"/>
    </source>
</evidence>
<dbReference type="Proteomes" id="UP001604277">
    <property type="component" value="Unassembled WGS sequence"/>
</dbReference>